<reference evidence="3 5" key="2">
    <citation type="submission" date="2012-10" db="EMBL/GenBank/DDBJ databases">
        <title>Improved high-quality draft of Thermaerobacter subterraneus C21, DSM 13965.</title>
        <authorList>
            <consortium name="DOE Joint Genome Institute"/>
            <person name="Eisen J."/>
            <person name="Huntemann M."/>
            <person name="Wei C.-L."/>
            <person name="Han J."/>
            <person name="Detter J.C."/>
            <person name="Han C."/>
            <person name="Tapia R."/>
            <person name="Chen A."/>
            <person name="Kyrpides N."/>
            <person name="Mavromatis K."/>
            <person name="Markowitz V."/>
            <person name="Szeto E."/>
            <person name="Ivanova N."/>
            <person name="Mikhailova N."/>
            <person name="Ovchinnikova G."/>
            <person name="Pagani I."/>
            <person name="Pati A."/>
            <person name="Goodwin L."/>
            <person name="Nordberg H.P."/>
            <person name="Cantor M.N."/>
            <person name="Hua S.X."/>
            <person name="Woyke T."/>
            <person name="Eisen J."/>
            <person name="Klenk H.-P."/>
        </authorList>
    </citation>
    <scope>NUCLEOTIDE SEQUENCE [LARGE SCALE GENOMIC DNA]</scope>
    <source>
        <strain evidence="3 5">DSM 13965</strain>
    </source>
</reference>
<dbReference type="InterPro" id="IPR012337">
    <property type="entry name" value="RNaseH-like_sf"/>
</dbReference>
<dbReference type="Proteomes" id="UP000005710">
    <property type="component" value="Unassembled WGS sequence"/>
</dbReference>
<evidence type="ECO:0000259" key="1">
    <source>
        <dbReference type="PROSITE" id="PS50994"/>
    </source>
</evidence>
<name>E4M235_9FIRM</name>
<dbReference type="EMBL" id="AENY02000002">
    <property type="protein sequence ID" value="EKP94823.1"/>
    <property type="molecule type" value="Genomic_DNA"/>
</dbReference>
<reference evidence="3 5" key="1">
    <citation type="submission" date="2010-10" db="EMBL/GenBank/DDBJ databases">
        <authorList>
            <consortium name="US DOE Joint Genome Institute (JGI-PGF)"/>
            <person name="Lucas S."/>
            <person name="Copeland A."/>
            <person name="Lapidus A."/>
            <person name="Bruce D."/>
            <person name="Goodwin L."/>
            <person name="Pitluck S."/>
            <person name="Kyrpides N."/>
            <person name="Mavromatis K."/>
            <person name="Detter J.C."/>
            <person name="Han C."/>
            <person name="Land M."/>
            <person name="Hauser L."/>
            <person name="Markowitz V."/>
            <person name="Cheng J.-F."/>
            <person name="Hugenholtz P."/>
            <person name="Woyke T."/>
            <person name="Wu D."/>
            <person name="Pukall R."/>
            <person name="Wahrenburg C."/>
            <person name="Brambilla E."/>
            <person name="Klenk H.-P."/>
            <person name="Eisen J.A."/>
        </authorList>
    </citation>
    <scope>NUCLEOTIDE SEQUENCE [LARGE SCALE GENOMIC DNA]</scope>
    <source>
        <strain evidence="3 5">DSM 13965</strain>
    </source>
</reference>
<dbReference type="GO" id="GO:0015074">
    <property type="term" value="P:DNA integration"/>
    <property type="evidence" value="ECO:0007669"/>
    <property type="project" value="InterPro"/>
</dbReference>
<dbReference type="EMBL" id="AENY02000002">
    <property type="protein sequence ID" value="EKP95360.1"/>
    <property type="molecule type" value="Genomic_DNA"/>
</dbReference>
<evidence type="ECO:0000313" key="4">
    <source>
        <dbReference type="EMBL" id="EKP95360.1"/>
    </source>
</evidence>
<dbReference type="SUPFAM" id="SSF53098">
    <property type="entry name" value="Ribonuclease H-like"/>
    <property type="match status" value="1"/>
</dbReference>
<dbReference type="GO" id="GO:0003676">
    <property type="term" value="F:nucleic acid binding"/>
    <property type="evidence" value="ECO:0007669"/>
    <property type="project" value="InterPro"/>
</dbReference>
<evidence type="ECO:0000313" key="5">
    <source>
        <dbReference type="Proteomes" id="UP000005710"/>
    </source>
</evidence>
<dbReference type="Pfam" id="PF00665">
    <property type="entry name" value="rve"/>
    <property type="match status" value="1"/>
</dbReference>
<evidence type="ECO:0000313" key="2">
    <source>
        <dbReference type="EMBL" id="EKP93987.1"/>
    </source>
</evidence>
<dbReference type="HOGENOM" id="CLU_029113_0_0_9"/>
<dbReference type="Gene3D" id="3.30.420.10">
    <property type="entry name" value="Ribonuclease H-like superfamily/Ribonuclease H"/>
    <property type="match status" value="1"/>
</dbReference>
<keyword evidence="5" id="KW-1185">Reference proteome</keyword>
<organism evidence="3 5">
    <name type="scientific">Thermaerobacter subterraneus DSM 13965</name>
    <dbReference type="NCBI Taxonomy" id="867903"/>
    <lineage>
        <taxon>Bacteria</taxon>
        <taxon>Bacillati</taxon>
        <taxon>Bacillota</taxon>
        <taxon>Clostridia</taxon>
        <taxon>Eubacteriales</taxon>
        <taxon>Clostridiales Family XVII. Incertae Sedis</taxon>
        <taxon>Thermaerobacter</taxon>
    </lineage>
</organism>
<dbReference type="AlphaFoldDB" id="E4M235"/>
<dbReference type="STRING" id="867903.ThesuDRAFT_00529"/>
<dbReference type="InterPro" id="IPR001584">
    <property type="entry name" value="Integrase_cat-core"/>
</dbReference>
<gene>
    <name evidence="3" type="ORF">ThesuDRAFT_00529</name>
    <name evidence="4" type="ORF">ThesuDRAFT_01109</name>
    <name evidence="2" type="ORF">ThesuDRAFT_01705</name>
</gene>
<accession>E4M235</accession>
<protein>
    <submittedName>
        <fullName evidence="3">Integrase family protein</fullName>
    </submittedName>
</protein>
<dbReference type="EMBL" id="AENY02000003">
    <property type="protein sequence ID" value="EKP93987.1"/>
    <property type="molecule type" value="Genomic_DNA"/>
</dbReference>
<dbReference type="InterPro" id="IPR036397">
    <property type="entry name" value="RNaseH_sf"/>
</dbReference>
<dbReference type="OrthoDB" id="192079at2"/>
<comment type="caution">
    <text evidence="3">The sequence shown here is derived from an EMBL/GenBank/DDBJ whole genome shotgun (WGS) entry which is preliminary data.</text>
</comment>
<feature type="domain" description="Integrase catalytic" evidence="1">
    <location>
        <begin position="160"/>
        <end position="340"/>
    </location>
</feature>
<proteinExistence type="predicted"/>
<evidence type="ECO:0000313" key="3">
    <source>
        <dbReference type="EMBL" id="EKP94823.1"/>
    </source>
</evidence>
<dbReference type="eggNOG" id="COG2801">
    <property type="taxonomic scope" value="Bacteria"/>
</dbReference>
<dbReference type="PROSITE" id="PS50994">
    <property type="entry name" value="INTEGRASE"/>
    <property type="match status" value="1"/>
</dbReference>
<sequence length="384" mass="44616">MSLASRREYLATMRERYWAARTRRERTEILNEVQQVCGYHRKYAIRVLRQATPPAPAKRRRKRALRYLEALPVIARVWEALDYPCAERLHPVLLPMAEHLAAHGEVVLTGAVRDALRQISRATLARRLAAMPSPKPRRRLPRPRPGLLQSQIPMATYDWDEARPGALEVDLVEHNGGSTAGQYAYTLSMVDIVTGWSRRRALLGRSQRAVHEAIQDLIAQWPYPVWGLHTDNGAEFVNHHLHRYAEAHHLTFTRSRPYRKNDNAHVEQRNRQLVREIVGYARYDRPEQVEQLNRLYARLDLYANLFLPTRKLKNKVREGARVRKSYDAARPPLDRILERDVLSPEERARWLALRQSLNPLKLHRELDDLIAGLQQPPETTMSAD</sequence>